<proteinExistence type="predicted"/>
<protein>
    <recommendedName>
        <fullName evidence="1">MICOS complex subunit</fullName>
    </recommendedName>
</protein>
<dbReference type="InterPro" id="IPR019166">
    <property type="entry name" value="MIC26/MIC27"/>
</dbReference>
<dbReference type="AlphaFoldDB" id="A0A6A6BJZ4"/>
<dbReference type="GeneID" id="54296283"/>
<organism evidence="3 4">
    <name type="scientific">Aplosporella prunicola CBS 121167</name>
    <dbReference type="NCBI Taxonomy" id="1176127"/>
    <lineage>
        <taxon>Eukaryota</taxon>
        <taxon>Fungi</taxon>
        <taxon>Dikarya</taxon>
        <taxon>Ascomycota</taxon>
        <taxon>Pezizomycotina</taxon>
        <taxon>Dothideomycetes</taxon>
        <taxon>Dothideomycetes incertae sedis</taxon>
        <taxon>Botryosphaeriales</taxon>
        <taxon>Aplosporellaceae</taxon>
        <taxon>Aplosporella</taxon>
    </lineage>
</organism>
<evidence type="ECO:0000256" key="1">
    <source>
        <dbReference type="RuleBase" id="RU363021"/>
    </source>
</evidence>
<dbReference type="GO" id="GO:0042407">
    <property type="term" value="P:cristae formation"/>
    <property type="evidence" value="ECO:0007669"/>
    <property type="project" value="InterPro"/>
</dbReference>
<name>A0A6A6BJZ4_9PEZI</name>
<keyword evidence="1" id="KW-0496">Mitochondrion</keyword>
<dbReference type="PANTHER" id="PTHR28268:SF1">
    <property type="entry name" value="MICOS SUBUNIT MIC26"/>
    <property type="match status" value="1"/>
</dbReference>
<reference evidence="3" key="1">
    <citation type="journal article" date="2020" name="Stud. Mycol.">
        <title>101 Dothideomycetes genomes: a test case for predicting lifestyles and emergence of pathogens.</title>
        <authorList>
            <person name="Haridas S."/>
            <person name="Albert R."/>
            <person name="Binder M."/>
            <person name="Bloem J."/>
            <person name="Labutti K."/>
            <person name="Salamov A."/>
            <person name="Andreopoulos B."/>
            <person name="Baker S."/>
            <person name="Barry K."/>
            <person name="Bills G."/>
            <person name="Bluhm B."/>
            <person name="Cannon C."/>
            <person name="Castanera R."/>
            <person name="Culley D."/>
            <person name="Daum C."/>
            <person name="Ezra D."/>
            <person name="Gonzalez J."/>
            <person name="Henrissat B."/>
            <person name="Kuo A."/>
            <person name="Liang C."/>
            <person name="Lipzen A."/>
            <person name="Lutzoni F."/>
            <person name="Magnuson J."/>
            <person name="Mondo S."/>
            <person name="Nolan M."/>
            <person name="Ohm R."/>
            <person name="Pangilinan J."/>
            <person name="Park H.-J."/>
            <person name="Ramirez L."/>
            <person name="Alfaro M."/>
            <person name="Sun H."/>
            <person name="Tritt A."/>
            <person name="Yoshinaga Y."/>
            <person name="Zwiers L.-H."/>
            <person name="Turgeon B."/>
            <person name="Goodwin S."/>
            <person name="Spatafora J."/>
            <person name="Crous P."/>
            <person name="Grigoriev I."/>
        </authorList>
    </citation>
    <scope>NUCLEOTIDE SEQUENCE</scope>
    <source>
        <strain evidence="3">CBS 121167</strain>
    </source>
</reference>
<dbReference type="InterPro" id="IPR033181">
    <property type="entry name" value="Mic26_fungi"/>
</dbReference>
<dbReference type="Pfam" id="PF09769">
    <property type="entry name" value="ApoO"/>
    <property type="match status" value="1"/>
</dbReference>
<keyword evidence="1" id="KW-0472">Membrane</keyword>
<accession>A0A6A6BJZ4</accession>
<dbReference type="PANTHER" id="PTHR28268">
    <property type="entry name" value="MICOS SUBUNIT MIC26"/>
    <property type="match status" value="1"/>
</dbReference>
<comment type="subcellular location">
    <subcellularLocation>
        <location evidence="1">Mitochondrion inner membrane</location>
    </subcellularLocation>
</comment>
<dbReference type="GO" id="GO:0044284">
    <property type="term" value="C:mitochondrial crista junction"/>
    <property type="evidence" value="ECO:0007669"/>
    <property type="project" value="TreeGrafter"/>
</dbReference>
<dbReference type="Proteomes" id="UP000799438">
    <property type="component" value="Unassembled WGS sequence"/>
</dbReference>
<keyword evidence="4" id="KW-1185">Reference proteome</keyword>
<sequence length="246" mass="26668">MAFRPLFSQRAVVPATSAILAAGLSLYPVRSLHAEAPLTSEMAREIDLRKPIYEDAATPATEIPSPPKAAPKLSSPTPTERLAQQIGQARLFLHGYAAKSEDQLNKGLSEALRLENSFTNTIASLAPPKESGEKVMPGALYVVVAAMAGSIVTRNRNILLRATVPAITGVVAAHAVLPITTRNVGNLVWSYEERFPVVAHNHILVKERVSRFVETGKAHSQMTFAMAEEKIGSVREAVEDWVRQGK</sequence>
<evidence type="ECO:0000313" key="4">
    <source>
        <dbReference type="Proteomes" id="UP000799438"/>
    </source>
</evidence>
<dbReference type="OrthoDB" id="2399148at2759"/>
<dbReference type="EMBL" id="ML995479">
    <property type="protein sequence ID" value="KAF2144439.1"/>
    <property type="molecule type" value="Genomic_DNA"/>
</dbReference>
<comment type="subunit">
    <text evidence="1">Component of the mitochondrial contact site and cristae organizing system (MICOS) complex.</text>
</comment>
<gene>
    <name evidence="3" type="ORF">K452DRAFT_266264</name>
</gene>
<comment type="function">
    <text evidence="1">Component of the MICOS complex, a large protein complex of the mitochondrial inner membrane that plays crucial roles in the maintenance of crista junctions, inner membrane architecture, and formation of contact sites to the outer membrane.</text>
</comment>
<keyword evidence="1" id="KW-0999">Mitochondrion inner membrane</keyword>
<dbReference type="GO" id="GO:0061617">
    <property type="term" value="C:MICOS complex"/>
    <property type="evidence" value="ECO:0007669"/>
    <property type="project" value="UniProtKB-UniRule"/>
</dbReference>
<dbReference type="RefSeq" id="XP_033400151.1">
    <property type="nucleotide sequence ID" value="XM_033538787.1"/>
</dbReference>
<evidence type="ECO:0000313" key="3">
    <source>
        <dbReference type="EMBL" id="KAF2144439.1"/>
    </source>
</evidence>
<evidence type="ECO:0000256" key="2">
    <source>
        <dbReference type="SAM" id="MobiDB-lite"/>
    </source>
</evidence>
<feature type="region of interest" description="Disordered" evidence="2">
    <location>
        <begin position="58"/>
        <end position="78"/>
    </location>
</feature>